<keyword evidence="2" id="KW-1185">Reference proteome</keyword>
<dbReference type="RefSeq" id="WP_257715359.1">
    <property type="nucleotide sequence ID" value="NZ_JANJOU010000003.1"/>
</dbReference>
<gene>
    <name evidence="1" type="ORF">NRP21_06500</name>
</gene>
<sequence length="112" mass="12122">MASGADLRRLALAMAGTEEAPHMDRAAFRVARIYATLAADGLSANLKFSPEDQALKCMTHPEAFSPVPGGWGRMGHTTVLLAVTEEELAAALETAWRGALPRRRPPGRARRR</sequence>
<dbReference type="Proteomes" id="UP001524642">
    <property type="component" value="Unassembled WGS sequence"/>
</dbReference>
<evidence type="ECO:0000313" key="2">
    <source>
        <dbReference type="Proteomes" id="UP001524642"/>
    </source>
</evidence>
<proteinExistence type="predicted"/>
<name>A0ABT1X3Z5_9PROT</name>
<dbReference type="InterPro" id="IPR058532">
    <property type="entry name" value="YjbR/MT2646/Rv2570-like"/>
</dbReference>
<comment type="caution">
    <text evidence="1">The sequence shown here is derived from an EMBL/GenBank/DDBJ whole genome shotgun (WGS) entry which is preliminary data.</text>
</comment>
<dbReference type="SUPFAM" id="SSF142906">
    <property type="entry name" value="YjbR-like"/>
    <property type="match status" value="1"/>
</dbReference>
<accession>A0ABT1X3Z5</accession>
<dbReference type="GO" id="GO:0003677">
    <property type="term" value="F:DNA binding"/>
    <property type="evidence" value="ECO:0007669"/>
    <property type="project" value="UniProtKB-KW"/>
</dbReference>
<protein>
    <submittedName>
        <fullName evidence="1">MmcQ/YjbR family DNA-binding protein</fullName>
    </submittedName>
</protein>
<keyword evidence="1" id="KW-0238">DNA-binding</keyword>
<dbReference type="InterPro" id="IPR038056">
    <property type="entry name" value="YjbR-like_sf"/>
</dbReference>
<dbReference type="Pfam" id="PF04237">
    <property type="entry name" value="YjbR"/>
    <property type="match status" value="1"/>
</dbReference>
<dbReference type="EMBL" id="JANJOU010000003">
    <property type="protein sequence ID" value="MCR0981694.1"/>
    <property type="molecule type" value="Genomic_DNA"/>
</dbReference>
<organism evidence="1 2">
    <name type="scientific">Roseomonas populi</name>
    <dbReference type="NCBI Taxonomy" id="3121582"/>
    <lineage>
        <taxon>Bacteria</taxon>
        <taxon>Pseudomonadati</taxon>
        <taxon>Pseudomonadota</taxon>
        <taxon>Alphaproteobacteria</taxon>
        <taxon>Acetobacterales</taxon>
        <taxon>Roseomonadaceae</taxon>
        <taxon>Roseomonas</taxon>
    </lineage>
</organism>
<reference evidence="1 2" key="1">
    <citation type="submission" date="2022-06" db="EMBL/GenBank/DDBJ databases">
        <title>Roseomonas CN29.</title>
        <authorList>
            <person name="Cheng Y."/>
            <person name="He X."/>
        </authorList>
    </citation>
    <scope>NUCLEOTIDE SEQUENCE [LARGE SCALE GENOMIC DNA]</scope>
    <source>
        <strain evidence="1 2">CN29</strain>
    </source>
</reference>
<evidence type="ECO:0000313" key="1">
    <source>
        <dbReference type="EMBL" id="MCR0981694.1"/>
    </source>
</evidence>